<dbReference type="OrthoDB" id="515401at2759"/>
<keyword evidence="1" id="KW-0862">Zinc</keyword>
<keyword evidence="1" id="KW-0863">Zinc-finger</keyword>
<feature type="compositionally biased region" description="Polar residues" evidence="2">
    <location>
        <begin position="424"/>
        <end position="433"/>
    </location>
</feature>
<proteinExistence type="predicted"/>
<gene>
    <name evidence="4" type="ORF">BGZ65_008134</name>
</gene>
<evidence type="ECO:0000313" key="4">
    <source>
        <dbReference type="EMBL" id="KAG0006432.1"/>
    </source>
</evidence>
<protein>
    <recommendedName>
        <fullName evidence="3">GATA-type domain-containing protein</fullName>
    </recommendedName>
</protein>
<dbReference type="GO" id="GO:0008270">
    <property type="term" value="F:zinc ion binding"/>
    <property type="evidence" value="ECO:0007669"/>
    <property type="project" value="UniProtKB-KW"/>
</dbReference>
<name>A0A9P6SUW8_9FUNG</name>
<feature type="region of interest" description="Disordered" evidence="2">
    <location>
        <begin position="384"/>
        <end position="442"/>
    </location>
</feature>
<evidence type="ECO:0000259" key="3">
    <source>
        <dbReference type="PROSITE" id="PS50114"/>
    </source>
</evidence>
<feature type="compositionally biased region" description="Low complexity" evidence="2">
    <location>
        <begin position="384"/>
        <end position="393"/>
    </location>
</feature>
<feature type="compositionally biased region" description="Polar residues" evidence="2">
    <location>
        <begin position="317"/>
        <end position="345"/>
    </location>
</feature>
<organism evidence="4 5">
    <name type="scientific">Modicella reniformis</name>
    <dbReference type="NCBI Taxonomy" id="1440133"/>
    <lineage>
        <taxon>Eukaryota</taxon>
        <taxon>Fungi</taxon>
        <taxon>Fungi incertae sedis</taxon>
        <taxon>Mucoromycota</taxon>
        <taxon>Mortierellomycotina</taxon>
        <taxon>Mortierellomycetes</taxon>
        <taxon>Mortierellales</taxon>
        <taxon>Mortierellaceae</taxon>
        <taxon>Modicella</taxon>
    </lineage>
</organism>
<feature type="compositionally biased region" description="Low complexity" evidence="2">
    <location>
        <begin position="82"/>
        <end position="101"/>
    </location>
</feature>
<evidence type="ECO:0000313" key="5">
    <source>
        <dbReference type="Proteomes" id="UP000749646"/>
    </source>
</evidence>
<dbReference type="PROSITE" id="PS50114">
    <property type="entry name" value="GATA_ZN_FINGER_2"/>
    <property type="match status" value="1"/>
</dbReference>
<dbReference type="InterPro" id="IPR000679">
    <property type="entry name" value="Znf_GATA"/>
</dbReference>
<evidence type="ECO:0000256" key="2">
    <source>
        <dbReference type="SAM" id="MobiDB-lite"/>
    </source>
</evidence>
<keyword evidence="1" id="KW-0479">Metal-binding</keyword>
<keyword evidence="5" id="KW-1185">Reference proteome</keyword>
<feature type="domain" description="GATA-type" evidence="3">
    <location>
        <begin position="38"/>
        <end position="67"/>
    </location>
</feature>
<dbReference type="AlphaFoldDB" id="A0A9P6SUW8"/>
<dbReference type="GO" id="GO:0006355">
    <property type="term" value="P:regulation of DNA-templated transcription"/>
    <property type="evidence" value="ECO:0007669"/>
    <property type="project" value="InterPro"/>
</dbReference>
<sequence length="442" mass="47502">MAFAHCDSQKLHGKPRPFFRAKDGTIKIHRTIPEHAPCATCGSTKTSVWKKGPNNEPICLTCSLTTKHKAAVVAKATRAIALPSSSTSSKGGSRSKASGSKPGITVSTRSENGRYTDAMDESTRPAASGGGGGVDKRKRSAVPKQPMPGASHEQAGRISGHGGYLLNTASYSSAGWEQQYYQRHHELQPSSQYMTFPSGTYPSLTPSPISHGNNDGTFGGSGYYWEPQSQQYYPSTPLHHIEEYPSQQQEYHQHTPYTHPYQYQFPDCSTQSNDYSATDTVTTVNSTYSPSATFPSAALANGTQGFPVVITTSSSAIPEDLSPSNESNHSPFDSQAVESTHSQSPEALVDGHVVQEQTHCNLAEAVDGLRSSLSLNLPLPPDVPMLMPDPSVPRASSSVPHTHEYSSPAESDQKNEDKGPALVTTLSSDSELSSVGDDWEEE</sequence>
<dbReference type="SUPFAM" id="SSF57716">
    <property type="entry name" value="Glucocorticoid receptor-like (DNA-binding domain)"/>
    <property type="match status" value="1"/>
</dbReference>
<comment type="caution">
    <text evidence="4">The sequence shown here is derived from an EMBL/GenBank/DDBJ whole genome shotgun (WGS) entry which is preliminary data.</text>
</comment>
<reference evidence="4" key="1">
    <citation type="journal article" date="2020" name="Fungal Divers.">
        <title>Resolving the Mortierellaceae phylogeny through synthesis of multi-gene phylogenetics and phylogenomics.</title>
        <authorList>
            <person name="Vandepol N."/>
            <person name="Liber J."/>
            <person name="Desiro A."/>
            <person name="Na H."/>
            <person name="Kennedy M."/>
            <person name="Barry K."/>
            <person name="Grigoriev I.V."/>
            <person name="Miller A.N."/>
            <person name="O'Donnell K."/>
            <person name="Stajich J.E."/>
            <person name="Bonito G."/>
        </authorList>
    </citation>
    <scope>NUCLEOTIDE SEQUENCE</scope>
    <source>
        <strain evidence="4">MES-2147</strain>
    </source>
</reference>
<dbReference type="EMBL" id="JAAAHW010000120">
    <property type="protein sequence ID" value="KAG0006432.1"/>
    <property type="molecule type" value="Genomic_DNA"/>
</dbReference>
<dbReference type="Gene3D" id="3.30.50.10">
    <property type="entry name" value="Erythroid Transcription Factor GATA-1, subunit A"/>
    <property type="match status" value="1"/>
</dbReference>
<dbReference type="GO" id="GO:0043565">
    <property type="term" value="F:sequence-specific DNA binding"/>
    <property type="evidence" value="ECO:0007669"/>
    <property type="project" value="InterPro"/>
</dbReference>
<dbReference type="InterPro" id="IPR013088">
    <property type="entry name" value="Znf_NHR/GATA"/>
</dbReference>
<evidence type="ECO:0000256" key="1">
    <source>
        <dbReference type="PROSITE-ProRule" id="PRU00094"/>
    </source>
</evidence>
<feature type="region of interest" description="Disordered" evidence="2">
    <location>
        <begin position="317"/>
        <end position="346"/>
    </location>
</feature>
<feature type="region of interest" description="Disordered" evidence="2">
    <location>
        <begin position="82"/>
        <end position="161"/>
    </location>
</feature>
<accession>A0A9P6SUW8</accession>
<dbReference type="Proteomes" id="UP000749646">
    <property type="component" value="Unassembled WGS sequence"/>
</dbReference>